<evidence type="ECO:0000313" key="1">
    <source>
        <dbReference type="EMBL" id="KAF0763789.1"/>
    </source>
</evidence>
<keyword evidence="2" id="KW-1185">Reference proteome</keyword>
<protein>
    <submittedName>
        <fullName evidence="1">Uncharacterized protein</fullName>
    </submittedName>
</protein>
<dbReference type="Proteomes" id="UP000478052">
    <property type="component" value="Unassembled WGS sequence"/>
</dbReference>
<evidence type="ECO:0000313" key="2">
    <source>
        <dbReference type="Proteomes" id="UP000478052"/>
    </source>
</evidence>
<reference evidence="1 2" key="1">
    <citation type="submission" date="2019-08" db="EMBL/GenBank/DDBJ databases">
        <title>Whole genome of Aphis craccivora.</title>
        <authorList>
            <person name="Voronova N.V."/>
            <person name="Shulinski R.S."/>
            <person name="Bandarenka Y.V."/>
            <person name="Zhorov D.G."/>
            <person name="Warner D."/>
        </authorList>
    </citation>
    <scope>NUCLEOTIDE SEQUENCE [LARGE SCALE GENOMIC DNA]</scope>
    <source>
        <strain evidence="1">180601</strain>
        <tissue evidence="1">Whole Body</tissue>
    </source>
</reference>
<proteinExistence type="predicted"/>
<organism evidence="1 2">
    <name type="scientific">Aphis craccivora</name>
    <name type="common">Cowpea aphid</name>
    <dbReference type="NCBI Taxonomy" id="307492"/>
    <lineage>
        <taxon>Eukaryota</taxon>
        <taxon>Metazoa</taxon>
        <taxon>Ecdysozoa</taxon>
        <taxon>Arthropoda</taxon>
        <taxon>Hexapoda</taxon>
        <taxon>Insecta</taxon>
        <taxon>Pterygota</taxon>
        <taxon>Neoptera</taxon>
        <taxon>Paraneoptera</taxon>
        <taxon>Hemiptera</taxon>
        <taxon>Sternorrhyncha</taxon>
        <taxon>Aphidomorpha</taxon>
        <taxon>Aphidoidea</taxon>
        <taxon>Aphididae</taxon>
        <taxon>Aphidini</taxon>
        <taxon>Aphis</taxon>
        <taxon>Aphis</taxon>
    </lineage>
</organism>
<gene>
    <name evidence="1" type="ORF">FWK35_00027527</name>
</gene>
<dbReference type="EMBL" id="VUJU01001799">
    <property type="protein sequence ID" value="KAF0763789.1"/>
    <property type="molecule type" value="Genomic_DNA"/>
</dbReference>
<sequence length="10" mass="1266">MNIVIWPKKH</sequence>
<comment type="caution">
    <text evidence="1">The sequence shown here is derived from an EMBL/GenBank/DDBJ whole genome shotgun (WGS) entry which is preliminary data.</text>
</comment>
<accession>A0A6G0YZZ1</accession>
<name>A0A6G0YZZ1_APHCR</name>